<dbReference type="InterPro" id="IPR004474">
    <property type="entry name" value="LytR_CpsA_psr"/>
</dbReference>
<evidence type="ECO:0000313" key="4">
    <source>
        <dbReference type="EMBL" id="OIP04044.1"/>
    </source>
</evidence>
<proteinExistence type="inferred from homology"/>
<accession>A0A1J5AZS1</accession>
<dbReference type="NCBIfam" id="TIGR00350">
    <property type="entry name" value="lytR_cpsA_psr"/>
    <property type="match status" value="1"/>
</dbReference>
<dbReference type="EMBL" id="MNXQ01000015">
    <property type="protein sequence ID" value="OIP04044.1"/>
    <property type="molecule type" value="Genomic_DNA"/>
</dbReference>
<comment type="similarity">
    <text evidence="1">Belongs to the LytR/CpsA/Psr (LCP) family.</text>
</comment>
<keyword evidence="2" id="KW-1133">Transmembrane helix</keyword>
<protein>
    <recommendedName>
        <fullName evidence="3">Cell envelope-related transcriptional attenuator domain-containing protein</fullName>
    </recommendedName>
</protein>
<dbReference type="Pfam" id="PF03816">
    <property type="entry name" value="LytR_cpsA_psr"/>
    <property type="match status" value="1"/>
</dbReference>
<sequence>MSFNLKRKSYQYLLFLRPLIYFLCFCLIVLSFIWFIPKLKPLLKVFSLLNPAITQINSFRDRTNILLLGVGGGTHAGADLTDSIMLISVNLATSDTVLISLPRDIWVESLTAKLNTAYHFGEAQQPGGGLVLAKAAVSEIINQPVHYAALLDFSGFETAIDIVGGLDLNVPHGFIDEQYPIPGKEDAEPVSDRYEVLKFSPGQQHLDGPTALKYVRSRYAEGEEGTDYARAQRQQLVLLAFKDKILSTRILLNPSKLKALITTFKTAVKTDLPSGAYPDLIKLALRIKSSGLRTGIIDQGSDNEEIPALLYNPPANLYGQWVLLPINHNWQAVYDHVAEILYQNQ</sequence>
<evidence type="ECO:0000313" key="5">
    <source>
        <dbReference type="Proteomes" id="UP000183605"/>
    </source>
</evidence>
<dbReference type="PANTHER" id="PTHR33392:SF6">
    <property type="entry name" value="POLYISOPRENYL-TEICHOIC ACID--PEPTIDOGLYCAN TEICHOIC ACID TRANSFERASE TAGU"/>
    <property type="match status" value="1"/>
</dbReference>
<comment type="caution">
    <text evidence="4">The sequence shown here is derived from an EMBL/GenBank/DDBJ whole genome shotgun (WGS) entry which is preliminary data.</text>
</comment>
<feature type="transmembrane region" description="Helical" evidence="2">
    <location>
        <begin position="12"/>
        <end position="36"/>
    </location>
</feature>
<dbReference type="Proteomes" id="UP000183605">
    <property type="component" value="Unassembled WGS sequence"/>
</dbReference>
<organism evidence="4 5">
    <name type="scientific">Candidatus Beckwithbacteria bacterium CG2_30_44_31</name>
    <dbReference type="NCBI Taxonomy" id="1805035"/>
    <lineage>
        <taxon>Bacteria</taxon>
        <taxon>Candidatus Beckwithiibacteriota</taxon>
    </lineage>
</organism>
<dbReference type="PANTHER" id="PTHR33392">
    <property type="entry name" value="POLYISOPRENYL-TEICHOIC ACID--PEPTIDOGLYCAN TEICHOIC ACID TRANSFERASE TAGU"/>
    <property type="match status" value="1"/>
</dbReference>
<feature type="domain" description="Cell envelope-related transcriptional attenuator" evidence="3">
    <location>
        <begin position="81"/>
        <end position="245"/>
    </location>
</feature>
<evidence type="ECO:0000256" key="2">
    <source>
        <dbReference type="SAM" id="Phobius"/>
    </source>
</evidence>
<dbReference type="AlphaFoldDB" id="A0A1J5AZS1"/>
<evidence type="ECO:0000256" key="1">
    <source>
        <dbReference type="ARBA" id="ARBA00006068"/>
    </source>
</evidence>
<name>A0A1J5AZS1_9BACT</name>
<gene>
    <name evidence="4" type="ORF">AUK18_00710</name>
</gene>
<keyword evidence="2" id="KW-0472">Membrane</keyword>
<keyword evidence="2" id="KW-0812">Transmembrane</keyword>
<dbReference type="InterPro" id="IPR050922">
    <property type="entry name" value="LytR/CpsA/Psr_CW_biosynth"/>
</dbReference>
<dbReference type="Gene3D" id="3.40.630.190">
    <property type="entry name" value="LCP protein"/>
    <property type="match status" value="1"/>
</dbReference>
<reference evidence="4 5" key="1">
    <citation type="journal article" date="2016" name="Environ. Microbiol.">
        <title>Genomic resolution of a cold subsurface aquifer community provides metabolic insights for novel microbes adapted to high CO concentrations.</title>
        <authorList>
            <person name="Probst A.J."/>
            <person name="Castelle C.J."/>
            <person name="Singh A."/>
            <person name="Brown C.T."/>
            <person name="Anantharaman K."/>
            <person name="Sharon I."/>
            <person name="Hug L.A."/>
            <person name="Burstein D."/>
            <person name="Emerson J.B."/>
            <person name="Thomas B.C."/>
            <person name="Banfield J.F."/>
        </authorList>
    </citation>
    <scope>NUCLEOTIDE SEQUENCE [LARGE SCALE GENOMIC DNA]</scope>
    <source>
        <strain evidence="4">CG2_30_44_31</strain>
    </source>
</reference>
<evidence type="ECO:0000259" key="3">
    <source>
        <dbReference type="Pfam" id="PF03816"/>
    </source>
</evidence>